<dbReference type="EMBL" id="JAUHTB010000002">
    <property type="protein sequence ID" value="MDN4504902.1"/>
    <property type="molecule type" value="Genomic_DNA"/>
</dbReference>
<accession>A0ABT8GY03</accession>
<sequence>MGSLGILAAGSAEFALDSGSTLADMGTRLPSLILQFADALFNGIAGDLVSSVGD</sequence>
<evidence type="ECO:0000313" key="1">
    <source>
        <dbReference type="EMBL" id="MDN4504902.1"/>
    </source>
</evidence>
<protein>
    <submittedName>
        <fullName evidence="1">Uncharacterized protein</fullName>
    </submittedName>
</protein>
<gene>
    <name evidence="1" type="ORF">QYF62_02340</name>
</gene>
<evidence type="ECO:0000313" key="2">
    <source>
        <dbReference type="Proteomes" id="UP001172702"/>
    </source>
</evidence>
<name>A0ABT8GY03_9ACTN</name>
<organism evidence="1 2">
    <name type="scientific">Dietzia maris</name>
    <dbReference type="NCBI Taxonomy" id="37915"/>
    <lineage>
        <taxon>Bacteria</taxon>
        <taxon>Bacillati</taxon>
        <taxon>Actinomycetota</taxon>
        <taxon>Actinomycetes</taxon>
        <taxon>Mycobacteriales</taxon>
        <taxon>Dietziaceae</taxon>
        <taxon>Dietzia</taxon>
    </lineage>
</organism>
<dbReference type="RefSeq" id="WP_181694360.1">
    <property type="nucleotide sequence ID" value="NZ_CANNAK010000009.1"/>
</dbReference>
<dbReference type="Proteomes" id="UP001172702">
    <property type="component" value="Unassembled WGS sequence"/>
</dbReference>
<comment type="caution">
    <text evidence="1">The sequence shown here is derived from an EMBL/GenBank/DDBJ whole genome shotgun (WGS) entry which is preliminary data.</text>
</comment>
<reference evidence="1 2" key="1">
    <citation type="submission" date="2023-07" db="EMBL/GenBank/DDBJ databases">
        <title>Strategy for survival of the halotoleranting strain Dietzia MX2 from the Yakshinskoe mineral salts deposit.</title>
        <authorList>
            <person name="Kharitonova M.A."/>
            <person name="Kupriyanova-Ashina F.G."/>
            <person name="Shakirov T.R."/>
            <person name="Vafina M.S."/>
            <person name="Ilinskaya O.N."/>
        </authorList>
    </citation>
    <scope>NUCLEOTIDE SEQUENCE [LARGE SCALE GENOMIC DNA]</scope>
    <source>
        <strain evidence="1 2">MX2</strain>
    </source>
</reference>
<keyword evidence="2" id="KW-1185">Reference proteome</keyword>
<proteinExistence type="predicted"/>